<organism evidence="2 3">
    <name type="scientific">Colletotrichum kahawae</name>
    <name type="common">Coffee berry disease fungus</name>
    <dbReference type="NCBI Taxonomy" id="34407"/>
    <lineage>
        <taxon>Eukaryota</taxon>
        <taxon>Fungi</taxon>
        <taxon>Dikarya</taxon>
        <taxon>Ascomycota</taxon>
        <taxon>Pezizomycotina</taxon>
        <taxon>Sordariomycetes</taxon>
        <taxon>Hypocreomycetidae</taxon>
        <taxon>Glomerellales</taxon>
        <taxon>Glomerellaceae</taxon>
        <taxon>Colletotrichum</taxon>
        <taxon>Colletotrichum gloeosporioides species complex</taxon>
    </lineage>
</organism>
<comment type="caution">
    <text evidence="2">The sequence shown here is derived from an EMBL/GenBank/DDBJ whole genome shotgun (WGS) entry which is preliminary data.</text>
</comment>
<protein>
    <submittedName>
        <fullName evidence="2">Uncharacterized protein</fullName>
    </submittedName>
</protein>
<reference evidence="2" key="1">
    <citation type="submission" date="2023-02" db="EMBL/GenBank/DDBJ databases">
        <title>Colletotrichum kahawae CIFC_Que2 genome sequencing and assembly.</title>
        <authorList>
            <person name="Baroncelli R."/>
        </authorList>
    </citation>
    <scope>NUCLEOTIDE SEQUENCE</scope>
    <source>
        <strain evidence="2">CIFC_Que2</strain>
    </source>
</reference>
<dbReference type="Proteomes" id="UP001281614">
    <property type="component" value="Unassembled WGS sequence"/>
</dbReference>
<accession>A0AAD9YKM5</accession>
<keyword evidence="3" id="KW-1185">Reference proteome</keyword>
<dbReference type="EMBL" id="VYYT01000090">
    <property type="protein sequence ID" value="KAK2770829.1"/>
    <property type="molecule type" value="Genomic_DNA"/>
</dbReference>
<proteinExistence type="predicted"/>
<sequence length="215" mass="24053">MVGGLEVRKGRDSKPPLRECEAYEMREDARFPKCVTVTAQCHEAWRRRGSILWHSLDLARPESPETGDSGGAVPPRNQWFGSRRREGSTDIGGGLAYVVDWTVYSSFSTRVSRAVKQAFLASDLLLIVVADAEHRRCGRDIIPTPYMHELWVHLRSTPTTWMEQRSPLGWSRGGWWKGIAAIRQMPPAPNQSAWRASKAGDQGMFVMTGSNAAVD</sequence>
<feature type="region of interest" description="Disordered" evidence="1">
    <location>
        <begin position="62"/>
        <end position="85"/>
    </location>
</feature>
<evidence type="ECO:0000313" key="2">
    <source>
        <dbReference type="EMBL" id="KAK2770829.1"/>
    </source>
</evidence>
<name>A0AAD9YKM5_COLKA</name>
<dbReference type="AlphaFoldDB" id="A0AAD9YKM5"/>
<evidence type="ECO:0000256" key="1">
    <source>
        <dbReference type="SAM" id="MobiDB-lite"/>
    </source>
</evidence>
<evidence type="ECO:0000313" key="3">
    <source>
        <dbReference type="Proteomes" id="UP001281614"/>
    </source>
</evidence>
<gene>
    <name evidence="2" type="ORF">CKAH01_04336</name>
</gene>